<evidence type="ECO:0008006" key="8">
    <source>
        <dbReference type="Google" id="ProtNLM"/>
    </source>
</evidence>
<evidence type="ECO:0000259" key="5">
    <source>
        <dbReference type="Pfam" id="PF18741"/>
    </source>
</evidence>
<evidence type="ECO:0000259" key="4">
    <source>
        <dbReference type="Pfam" id="PF13087"/>
    </source>
</evidence>
<comment type="caution">
    <text evidence="6">The sequence shown here is derived from an EMBL/GenBank/DDBJ whole genome shotgun (WGS) entry which is preliminary data.</text>
</comment>
<dbReference type="eggNOG" id="COG0467">
    <property type="taxonomic scope" value="Bacteria"/>
</dbReference>
<dbReference type="RefSeq" id="WP_017714391.1">
    <property type="nucleotide sequence ID" value="NZ_KB235942.1"/>
</dbReference>
<dbReference type="CDD" id="cd18808">
    <property type="entry name" value="SF1_C_Upf1"/>
    <property type="match status" value="1"/>
</dbReference>
<dbReference type="InterPro" id="IPR041679">
    <property type="entry name" value="DNA2/NAM7-like_C"/>
</dbReference>
<dbReference type="Proteomes" id="UP000034681">
    <property type="component" value="Unassembled WGS sequence"/>
</dbReference>
<dbReference type="EMBL" id="AJTX02000005">
    <property type="protein sequence ID" value="KKI99461.1"/>
    <property type="molecule type" value="Genomic_DNA"/>
</dbReference>
<dbReference type="Pfam" id="PF13195">
    <property type="entry name" value="DUF4011"/>
    <property type="match status" value="1"/>
</dbReference>
<evidence type="ECO:0000259" key="3">
    <source>
        <dbReference type="Pfam" id="PF13086"/>
    </source>
</evidence>
<dbReference type="PANTHER" id="PTHR10887">
    <property type="entry name" value="DNA2/NAM7 HELICASE FAMILY"/>
    <property type="match status" value="1"/>
</dbReference>
<feature type="coiled-coil region" evidence="1">
    <location>
        <begin position="776"/>
        <end position="844"/>
    </location>
</feature>
<dbReference type="InterPro" id="IPR011335">
    <property type="entry name" value="Restrct_endonuc-II-like"/>
</dbReference>
<dbReference type="OrthoDB" id="9757917at2"/>
<dbReference type="InterPro" id="IPR047187">
    <property type="entry name" value="SF1_C_Upf1"/>
</dbReference>
<feature type="domain" description="Restriction endonuclease type II-like" evidence="5">
    <location>
        <begin position="1420"/>
        <end position="1517"/>
    </location>
</feature>
<evidence type="ECO:0000256" key="2">
    <source>
        <dbReference type="SAM" id="MobiDB-lite"/>
    </source>
</evidence>
<gene>
    <name evidence="6" type="ORF">PROH_12735</name>
</gene>
<dbReference type="InterPro" id="IPR027417">
    <property type="entry name" value="P-loop_NTPase"/>
</dbReference>
<feature type="domain" description="DNA2/NAM7 helicase helicase" evidence="3">
    <location>
        <begin position="338"/>
        <end position="414"/>
    </location>
</feature>
<dbReference type="SUPFAM" id="SSF52540">
    <property type="entry name" value="P-loop containing nucleoside triphosphate hydrolases"/>
    <property type="match status" value="1"/>
</dbReference>
<dbReference type="InterPro" id="IPR025103">
    <property type="entry name" value="DUF4011"/>
</dbReference>
<keyword evidence="1" id="KW-0175">Coiled coil</keyword>
<dbReference type="InterPro" id="IPR045055">
    <property type="entry name" value="DNA2/NAM7-like"/>
</dbReference>
<evidence type="ECO:0000256" key="1">
    <source>
        <dbReference type="SAM" id="Coils"/>
    </source>
</evidence>
<dbReference type="Gene3D" id="3.40.50.300">
    <property type="entry name" value="P-loop containing nucleotide triphosphate hydrolases"/>
    <property type="match status" value="3"/>
</dbReference>
<evidence type="ECO:0000313" key="6">
    <source>
        <dbReference type="EMBL" id="KKI99461.1"/>
    </source>
</evidence>
<feature type="domain" description="DNA2/NAM7 helicase-like C-terminal" evidence="4">
    <location>
        <begin position="1246"/>
        <end position="1378"/>
    </location>
</feature>
<organism evidence="6 7">
    <name type="scientific">Prochlorothrix hollandica PCC 9006 = CALU 1027</name>
    <dbReference type="NCBI Taxonomy" id="317619"/>
    <lineage>
        <taxon>Bacteria</taxon>
        <taxon>Bacillati</taxon>
        <taxon>Cyanobacteriota</taxon>
        <taxon>Cyanophyceae</taxon>
        <taxon>Prochlorotrichales</taxon>
        <taxon>Prochlorotrichaceae</taxon>
        <taxon>Prochlorothrix</taxon>
    </lineage>
</organism>
<protein>
    <recommendedName>
        <fullName evidence="8">RAP domain-containing protein</fullName>
    </recommendedName>
</protein>
<feature type="domain" description="DNA2/NAM7 helicase helicase" evidence="3">
    <location>
        <begin position="1122"/>
        <end position="1163"/>
    </location>
</feature>
<dbReference type="PANTHER" id="PTHR10887:SF495">
    <property type="entry name" value="HELICASE SENATAXIN ISOFORM X1-RELATED"/>
    <property type="match status" value="1"/>
</dbReference>
<dbReference type="Pfam" id="PF13087">
    <property type="entry name" value="AAA_12"/>
    <property type="match status" value="1"/>
</dbReference>
<accession>A0A0M2PYK4</accession>
<dbReference type="STRING" id="317619.GCA_000332315_04282"/>
<keyword evidence="7" id="KW-1185">Reference proteome</keyword>
<dbReference type="Gene3D" id="3.40.960.10">
    <property type="entry name" value="VSR Endonuclease"/>
    <property type="match status" value="1"/>
</dbReference>
<dbReference type="InterPro" id="IPR049468">
    <property type="entry name" value="Restrct_endonuc-II-like_dom"/>
</dbReference>
<dbReference type="SUPFAM" id="SSF52980">
    <property type="entry name" value="Restriction endonuclease-like"/>
    <property type="match status" value="1"/>
</dbReference>
<dbReference type="eggNOG" id="COG1112">
    <property type="taxonomic scope" value="Bacteria"/>
</dbReference>
<sequence length="1520" mass="172935">MSDLLVKQQLADLRLRLLDLSGRNRLLNFQFSDRSRTQLRIVDRSPDLILRSLEEGKSFTFDPLPPPPESEAETEGYETSIATDQGQETASRLEYAQDLGINPAYDLASDSVSPQTQKKQQKKTLQALLYPLELERKLSGIRDNARKSLQETGLNTLYLSFGMLEWYESEASEKPLLSPLWLYPVSLDRELRNQQYSYTLRSYGEDPEENFSLRERLKRDLGLVLPAPDTSEDEETEASPATAEQYLQQVEILIQDQRRWRVRRFMTLSLFSFGGVALFKDLQPERWPNDGNALLQHPLMTSLLMGQGSIGEGLIARDHQVDDPHVESKVPLLITDADASQFSAIADVMSGKNLVIEGPPGTGKSQTITNLIAAALAQGKTVLFVAAKKAALDVVYNRLTFADLANYCLESHATNGSRQEFYNNLRRRLDQEAPEEVTQALQKHIQEYKHLRNQLSRYASLLNQPFGNVGYTIQELLWASKRAEEGCQGLEVSVQLSQIQDPEAIGMGKASFDRKITHLRELRQQHQSILQCYTPLERHPWFGLTVQNLSPIDQQDLYNHTVEWSTLLEKLHTELQKVAQSWKIEAPQTLEQIHRLKAQLHQCPHLSPAVDTTLLPVLTTASVREGAVQFLQHLQDYQKNAQAIQSAFQRDIISPEITSLNLFPASLSGSLASITVLEIAETIQGLKQRFPDLCHATRHSLVQARDQQEALRLTQQRLHQKYHLEISGDATLLSSYATKLSEANFLSSLFSVEYKRATKHWEKIQRRKVSLSDAEIASELRAIASFKDKLEDFQENPVMKRICGRFFKGLHTEFGTLLAFNALVQDMEQRLNQLTQLQQQIEISPIRETLGDFYQGSQTPYAPLEATLNLSQEILQSPLPQPLKTALFSPNTAKVFQGLKQVSGALDQRLEQEKIQRETFLLLGQPNLGEMFGDTDLSTMALPAITKRLARAIEAKLELPVWINYRRAHQQVLEDGLGAFLNAFMDKHLSLKYLDLAYPFVFYQSLLRLAYQEHSDLAELAGISQAQAREQFQRIDRELLDLYQKHLVAQLSRVEVTEGHCRGRKSEYTELALIKNEVNKQRRHISQRSLFQRASRALQQLKPCWMMSPASVAQFIPPDAVTFDLVIIDEASQMRPEEALGALARAQQLVVVGDPKQLPPTTFFKSQIDVSESDTEDSDLDDESILDMATKVFHPARRLKWHYRSRHESLIAFSNREFYDNSLTVFPAPRQDFAVEYRYVAEGIYKNQANIYEVQAVAAAVIDFVEKTPHLSLGIVTLNQKQQELMIDELDHLFALNPALEQYRVQQEATLEPFFVKNLENVQGDERDVIFISTVYGSTEPGVPVMQRFGPINSKNGHRRLNVLFTRAKERIVIFSSMKPSDIRPGRHRGVSILRDYLSYAQTQQLQTGVATGREPDSDFEIFVANRLKLAGYEVVPQVGVSGYFIDLAIVSPHHPGTYLLGVECDGATYHSSKAARDRDRLRQQVLERLGWKLYRIWSTDWFSNPDGETQKLVRFLKSL</sequence>
<dbReference type="Pfam" id="PF18741">
    <property type="entry name" value="MTES_1575"/>
    <property type="match status" value="1"/>
</dbReference>
<proteinExistence type="predicted"/>
<feature type="region of interest" description="Disordered" evidence="2">
    <location>
        <begin position="58"/>
        <end position="89"/>
    </location>
</feature>
<dbReference type="FunFam" id="3.40.960.10:FF:000002">
    <property type="entry name" value="DNA helicase related protein"/>
    <property type="match status" value="1"/>
</dbReference>
<dbReference type="InterPro" id="IPR041677">
    <property type="entry name" value="DNA2/NAM7_AAA_11"/>
</dbReference>
<feature type="compositionally biased region" description="Polar residues" evidence="2">
    <location>
        <begin position="80"/>
        <end position="89"/>
    </location>
</feature>
<name>A0A0M2PYK4_PROHO</name>
<reference evidence="6" key="1">
    <citation type="submission" date="2012-04" db="EMBL/GenBank/DDBJ databases">
        <authorList>
            <person name="Borisov I.G."/>
            <person name="Ivanikova N.V."/>
            <person name="Pinevich A.V."/>
        </authorList>
    </citation>
    <scope>NUCLEOTIDE SEQUENCE</scope>
    <source>
        <strain evidence="6">CALU 1027</strain>
    </source>
</reference>
<evidence type="ECO:0000313" key="7">
    <source>
        <dbReference type="Proteomes" id="UP000034681"/>
    </source>
</evidence>
<dbReference type="Pfam" id="PF13086">
    <property type="entry name" value="AAA_11"/>
    <property type="match status" value="2"/>
</dbReference>
<dbReference type="GO" id="GO:0004386">
    <property type="term" value="F:helicase activity"/>
    <property type="evidence" value="ECO:0007669"/>
    <property type="project" value="InterPro"/>
</dbReference>